<dbReference type="EMBL" id="KN831996">
    <property type="protein sequence ID" value="KIO00471.1"/>
    <property type="molecule type" value="Genomic_DNA"/>
</dbReference>
<reference evidence="2" key="2">
    <citation type="submission" date="2015-01" db="EMBL/GenBank/DDBJ databases">
        <title>Evolutionary Origins and Diversification of the Mycorrhizal Mutualists.</title>
        <authorList>
            <consortium name="DOE Joint Genome Institute"/>
            <consortium name="Mycorrhizal Genomics Consortium"/>
            <person name="Kohler A."/>
            <person name="Kuo A."/>
            <person name="Nagy L.G."/>
            <person name="Floudas D."/>
            <person name="Copeland A."/>
            <person name="Barry K.W."/>
            <person name="Cichocki N."/>
            <person name="Veneault-Fourrey C."/>
            <person name="LaButti K."/>
            <person name="Lindquist E.A."/>
            <person name="Lipzen A."/>
            <person name="Lundell T."/>
            <person name="Morin E."/>
            <person name="Murat C."/>
            <person name="Riley R."/>
            <person name="Ohm R."/>
            <person name="Sun H."/>
            <person name="Tunlid A."/>
            <person name="Henrissat B."/>
            <person name="Grigoriev I.V."/>
            <person name="Hibbett D.S."/>
            <person name="Martin F."/>
        </authorList>
    </citation>
    <scope>NUCLEOTIDE SEQUENCE [LARGE SCALE GENOMIC DNA]</scope>
    <source>
        <strain evidence="2">Marx 270</strain>
    </source>
</reference>
<dbReference type="AlphaFoldDB" id="A0A0C3NYW6"/>
<organism evidence="1 2">
    <name type="scientific">Pisolithus tinctorius Marx 270</name>
    <dbReference type="NCBI Taxonomy" id="870435"/>
    <lineage>
        <taxon>Eukaryota</taxon>
        <taxon>Fungi</taxon>
        <taxon>Dikarya</taxon>
        <taxon>Basidiomycota</taxon>
        <taxon>Agaricomycotina</taxon>
        <taxon>Agaricomycetes</taxon>
        <taxon>Agaricomycetidae</taxon>
        <taxon>Boletales</taxon>
        <taxon>Sclerodermatineae</taxon>
        <taxon>Pisolithaceae</taxon>
        <taxon>Pisolithus</taxon>
    </lineage>
</organism>
<sequence>MPPGIRHGSVRDKQSKIGHKMLWGDKLRVPPSQRNLTISRTDTVRITADACQCFLKTWIQYLG</sequence>
<dbReference type="InParanoid" id="A0A0C3NYW6"/>
<name>A0A0C3NYW6_PISTI</name>
<reference evidence="1 2" key="1">
    <citation type="submission" date="2014-04" db="EMBL/GenBank/DDBJ databases">
        <authorList>
            <consortium name="DOE Joint Genome Institute"/>
            <person name="Kuo A."/>
            <person name="Kohler A."/>
            <person name="Costa M.D."/>
            <person name="Nagy L.G."/>
            <person name="Floudas D."/>
            <person name="Copeland A."/>
            <person name="Barry K.W."/>
            <person name="Cichocki N."/>
            <person name="Veneault-Fourrey C."/>
            <person name="LaButti K."/>
            <person name="Lindquist E.A."/>
            <person name="Lipzen A."/>
            <person name="Lundell T."/>
            <person name="Morin E."/>
            <person name="Murat C."/>
            <person name="Sun H."/>
            <person name="Tunlid A."/>
            <person name="Henrissat B."/>
            <person name="Grigoriev I.V."/>
            <person name="Hibbett D.S."/>
            <person name="Martin F."/>
            <person name="Nordberg H.P."/>
            <person name="Cantor M.N."/>
            <person name="Hua S.X."/>
        </authorList>
    </citation>
    <scope>NUCLEOTIDE SEQUENCE [LARGE SCALE GENOMIC DNA]</scope>
    <source>
        <strain evidence="1 2">Marx 270</strain>
    </source>
</reference>
<evidence type="ECO:0000313" key="2">
    <source>
        <dbReference type="Proteomes" id="UP000054217"/>
    </source>
</evidence>
<keyword evidence="2" id="KW-1185">Reference proteome</keyword>
<gene>
    <name evidence="1" type="ORF">M404DRAFT_1003904</name>
</gene>
<protein>
    <submittedName>
        <fullName evidence="1">Uncharacterized protein</fullName>
    </submittedName>
</protein>
<feature type="non-terminal residue" evidence="1">
    <location>
        <position position="63"/>
    </location>
</feature>
<evidence type="ECO:0000313" key="1">
    <source>
        <dbReference type="EMBL" id="KIO00471.1"/>
    </source>
</evidence>
<proteinExistence type="predicted"/>
<dbReference type="HOGENOM" id="CLU_2892168_0_0_1"/>
<dbReference type="Proteomes" id="UP000054217">
    <property type="component" value="Unassembled WGS sequence"/>
</dbReference>
<accession>A0A0C3NYW6</accession>